<evidence type="ECO:0000256" key="1">
    <source>
        <dbReference type="SAM" id="MobiDB-lite"/>
    </source>
</evidence>
<dbReference type="AlphaFoldDB" id="A0A7C9LVC1"/>
<evidence type="ECO:0000313" key="2">
    <source>
        <dbReference type="EMBL" id="MUV12605.1"/>
    </source>
</evidence>
<evidence type="ECO:0000313" key="3">
    <source>
        <dbReference type="Proteomes" id="UP000479692"/>
    </source>
</evidence>
<feature type="region of interest" description="Disordered" evidence="1">
    <location>
        <begin position="1"/>
        <end position="25"/>
    </location>
</feature>
<sequence>MSDVFDNRVRTSSMPNSSRGVRSMSDVGHSVSSKLKHALALGLLSATIAMSAQAQDKPILFEGIWRIGVESSGIAPPAGECLINNGQGNFERYLWPLGGPARWCGFPTLSQMLQNGQAEFGIRYVTGPLYQEQYVIFPRDDQNACLIANADGTTGVAPCAQAELTTNGRWFIDSTVLVGDYQRFASIRSATDDRCLIFASDGQDVRPTLHRWTNDPTDQLYCGLGIDELMETGQGLFTFLKVANPS</sequence>
<comment type="caution">
    <text evidence="2">The sequence shown here is derived from an EMBL/GenBank/DDBJ whole genome shotgun (WGS) entry which is preliminary data.</text>
</comment>
<feature type="compositionally biased region" description="Polar residues" evidence="1">
    <location>
        <begin position="10"/>
        <end position="20"/>
    </location>
</feature>
<reference evidence="2 3" key="1">
    <citation type="submission" date="2019-12" db="EMBL/GenBank/DDBJ databases">
        <authorList>
            <person name="Xu J."/>
        </authorList>
    </citation>
    <scope>NUCLEOTIDE SEQUENCE [LARGE SCALE GENOMIC DNA]</scope>
    <source>
        <strain evidence="2 3">HX-5-24</strain>
    </source>
</reference>
<dbReference type="RefSeq" id="WP_156639383.1">
    <property type="nucleotide sequence ID" value="NZ_WOXT01000001.1"/>
</dbReference>
<dbReference type="Proteomes" id="UP000479692">
    <property type="component" value="Unassembled WGS sequence"/>
</dbReference>
<organism evidence="2 3">
    <name type="scientific">Noviluteimonas gilva</name>
    <dbReference type="NCBI Taxonomy" id="2682097"/>
    <lineage>
        <taxon>Bacteria</taxon>
        <taxon>Pseudomonadati</taxon>
        <taxon>Pseudomonadota</taxon>
        <taxon>Gammaproteobacteria</taxon>
        <taxon>Lysobacterales</taxon>
        <taxon>Lysobacteraceae</taxon>
        <taxon>Noviluteimonas</taxon>
    </lineage>
</organism>
<protein>
    <submittedName>
        <fullName evidence="2">Uncharacterized protein</fullName>
    </submittedName>
</protein>
<dbReference type="EMBL" id="WOXT01000001">
    <property type="protein sequence ID" value="MUV12605.1"/>
    <property type="molecule type" value="Genomic_DNA"/>
</dbReference>
<name>A0A7C9LVC1_9GAMM</name>
<keyword evidence="3" id="KW-1185">Reference proteome</keyword>
<proteinExistence type="predicted"/>
<accession>A0A7C9LVC1</accession>
<gene>
    <name evidence="2" type="ORF">GN331_00100</name>
</gene>